<dbReference type="InterPro" id="IPR003410">
    <property type="entry name" value="HYR_dom"/>
</dbReference>
<evidence type="ECO:0000259" key="6">
    <source>
        <dbReference type="PROSITE" id="PS50825"/>
    </source>
</evidence>
<dbReference type="SUPFAM" id="SSF49299">
    <property type="entry name" value="PKD domain"/>
    <property type="match status" value="1"/>
</dbReference>
<dbReference type="NCBIfam" id="TIGR04183">
    <property type="entry name" value="Por_Secre_tail"/>
    <property type="match status" value="1"/>
</dbReference>
<keyword evidence="3" id="KW-1015">Disulfide bond</keyword>
<feature type="region of interest" description="Disordered" evidence="4">
    <location>
        <begin position="941"/>
        <end position="968"/>
    </location>
</feature>
<evidence type="ECO:0000256" key="2">
    <source>
        <dbReference type="ARBA" id="ARBA00022737"/>
    </source>
</evidence>
<dbReference type="InterPro" id="IPR035986">
    <property type="entry name" value="PKD_dom_sf"/>
</dbReference>
<dbReference type="RefSeq" id="WP_199113342.1">
    <property type="nucleotide sequence ID" value="NZ_JAELVQ010000002.1"/>
</dbReference>
<name>A0A8J7LS86_9FLAO</name>
<keyword evidence="2" id="KW-0677">Repeat</keyword>
<dbReference type="InterPro" id="IPR013320">
    <property type="entry name" value="ConA-like_dom_sf"/>
</dbReference>
<dbReference type="SUPFAM" id="SSF49899">
    <property type="entry name" value="Concanavalin A-like lectins/glucanases"/>
    <property type="match status" value="1"/>
</dbReference>
<dbReference type="Proteomes" id="UP000610931">
    <property type="component" value="Unassembled WGS sequence"/>
</dbReference>
<feature type="domain" description="HYR" evidence="6">
    <location>
        <begin position="517"/>
        <end position="599"/>
    </location>
</feature>
<reference evidence="7" key="1">
    <citation type="submission" date="2020-12" db="EMBL/GenBank/DDBJ databases">
        <title>Snuella sp. nov., isolated from sediment in Incheon.</title>
        <authorList>
            <person name="Kim W."/>
        </authorList>
    </citation>
    <scope>NUCLEOTIDE SEQUENCE</scope>
    <source>
        <strain evidence="7">CAU 1569</strain>
    </source>
</reference>
<dbReference type="Pfam" id="PF13385">
    <property type="entry name" value="Laminin_G_3"/>
    <property type="match status" value="1"/>
</dbReference>
<dbReference type="Gene3D" id="2.60.120.200">
    <property type="match status" value="1"/>
</dbReference>
<keyword evidence="1 5" id="KW-0732">Signal</keyword>
<dbReference type="Gene3D" id="2.60.40.10">
    <property type="entry name" value="Immunoglobulins"/>
    <property type="match status" value="1"/>
</dbReference>
<accession>A0A8J7LS86</accession>
<feature type="domain" description="HYR" evidence="6">
    <location>
        <begin position="678"/>
        <end position="763"/>
    </location>
</feature>
<evidence type="ECO:0000256" key="1">
    <source>
        <dbReference type="ARBA" id="ARBA00022729"/>
    </source>
</evidence>
<dbReference type="PANTHER" id="PTHR24273">
    <property type="entry name" value="FI04643P-RELATED"/>
    <property type="match status" value="1"/>
</dbReference>
<dbReference type="SMART" id="SM00282">
    <property type="entry name" value="LamG"/>
    <property type="match status" value="1"/>
</dbReference>
<feature type="signal peptide" evidence="5">
    <location>
        <begin position="1"/>
        <end position="25"/>
    </location>
</feature>
<evidence type="ECO:0000313" key="8">
    <source>
        <dbReference type="Proteomes" id="UP000610931"/>
    </source>
</evidence>
<feature type="chain" id="PRO_5035250081" evidence="5">
    <location>
        <begin position="26"/>
        <end position="2248"/>
    </location>
</feature>
<dbReference type="GO" id="GO:0005975">
    <property type="term" value="P:carbohydrate metabolic process"/>
    <property type="evidence" value="ECO:0007669"/>
    <property type="project" value="UniProtKB-ARBA"/>
</dbReference>
<evidence type="ECO:0000313" key="7">
    <source>
        <dbReference type="EMBL" id="MBJ6367131.1"/>
    </source>
</evidence>
<sequence>MNKKITYTKIICTLCILLFGSYVFANGIFPNKAQLTTNPYTPYYGVISDYANLISSEADLKTISNLSLIATAPLADTAGDYKSNGTGGGDWTNRNSWLYYDGSSWATPTALIGYPGENAGTNDVTIEAGDTISILSDLSTQTMGDITISGTLILGDGTSSQHTTTLSTQQLTIVTASPDIGRITFNGPKVRLNLPSNASLIIEPSSLIDGNCTNNDEIYIDNQKYATCVGSGSTTYSFGELLAAGGSINAEITIPPSNDTTEVCSLVSLEGNHTGSTTGTVNHKWSLLDPDGITIILTSSLSGNTSTSSFTPIKLGDYLVSLEVSDDDYTNVETRTITITVDVTDPTISCPSDITVSNDAGACGAVVNYTTPVGTDNCPGATTARTAGLASGATFPIGATTVTYEVTDAAGLTADCSFTVTVNDTEDPTISCPGSISINTSDDGTGNCTVNYAVVTPTYGDNCSGVTLSWTMTGVVTDSGTGPVGSYTFPIGKTTINYTVTDGATLTATCSQEITVVDNEDPSISCPGDQNVNFDANCQFTLADYTSMATTSDNCDNNVDVTQSPAPGTTQSGALTVTLTATDDSGRTNSCTFNVVPSDNSAPVANCKSITATLSANGTVNIAALDLDNGSTDNCGIANMTVSPSSFNCDDVGDNTVTFTVFDNAGLSDTCTATVTIVDDKAPIMQCTNHVVVIDAITREATIDASDIDNGSSDACGIASLTVSPNVFNEDPNGNVYTTTVTLTATDVNNNTNTCTATVTVEPPKHQETYLVGEIIDPIPDNPQPPSALIEATACPGGLNEPKDVQFNLQAIAPYVLNASDVNYWEYSDDYGETWTTASPNGAGQLTYTMYNITSDRFVRLNITDNSTTPPTVKTSAEAYVRFLPPDEPPIVVSQSAQSICLGESVTIVAESFFDQPNGQFGEGGEFNYAQPDGWRVDGQDGEFPASGNNTEEPTWKESNSNSTNRDFSGINYDTDDNSKFAMANGVGNYTTLETPVFSTVGMTSSEAILTFDTSFYFCNGGYGEIWLSFNSGNPGTYTVKLDTVEGYDLDSTVGGTTTTGVELSTGPGNKCLGTTKTDPNAPRLKTATVDLGAYAGLSGLRIMFVFNGSTTDCGIVDDTTFPDNIPNDGNCKSNSNPNILASGWLIDNVGFAYAQVDDELEWTDEDGTVIQSGTTLTVTPQTPGQREYGVTTLVNGCRTDNDAGTNYVNVNTSLAYAGQNYTPLNSECGENALQLNAYDNTRNAAYNYNKGAWETNLYVVPAGLDPVDANNTPQRYIGTGVTGLWSVLPGSTNTSCGSSATFSDPSSPDAIFTADPGTYTLRWMLQDGSGCYDDITVTIVDCPTIDFDGTDDYVTFKNNYNLDNANSPNGFSIEAWVKPNAVNGTRTVFSRKDAGDNTNGYDLSIVNGQVQFNWYNGSGSGSVTTGGDTIGTDRWYQLALTFDGTTYTLYVDGIALGTSAGSAPAATAANIEALLGAMDQAPPNDPTNYYHGWVDELKIWNKAITVEHIRQMMNQEIEASGADVSGVVIPTKIYGPDYDNNGTEDDLLLWSNLMGYYRMNVACGDLAPYVGVSGRLRNITTSQQQTAPLPYTTRVGNQTWSTDNTWTYFSVWDTPNSNGINGDPIDWNIVSISHNVTANSKDFVVLGLLVNSGELTVTNSGTQDETNNGHGLWVTHYLKLNGILDLVGESQLVQKRYYVSGATSQYNESILDVDSGGYLERDQQGTNNPFNYNYWGSPVGPQTIGSNNNPRSIGGIMRDGTNTDLPKTITWTATYTAPATDPISISTRWLYAFENYTTNTYAAWRQVGSGSTFNAGLGHIMKGSGKSYVPGTEATQNYVFIGKPNNGTISTPITAGNESLVGNPYASAIDSKEFLIDNGPSGTNSISGALYFWEHYVGNNTHVLRDYLGGYAVLNFTGGIAATTPPPTAEGYIIAGGAGTKIPERYVPVGQGFFVKAITTAYGTGNGGQVVFKNSQRVFQRETVTGINDGSIFIKPGNTKGKNNKPPKTNNIYDDISRLKINFKTPEGAKRQLLLGFTPDDRATDDIDYGYDAPKFNEFPNDLSWDIDNKPYEIQGVGSFDDTKQYPLRLTLTTGGEVAISLEALEGFAPSTKAYIYDSLLGTYSKINNMPFETTLDPGNYLDRFFLTFAKDNNALSVADEQLNQIMVNYLRNSKEIYINTPNGVDIKQVLLINMLGQTVKTWHPSNASSYSNEMKIPVNSSISDGSYIIKVTTSSGTMNKKVIINQ</sequence>
<comment type="caution">
    <text evidence="7">The sequence shown here is derived from an EMBL/GenBank/DDBJ whole genome shotgun (WGS) entry which is preliminary data.</text>
</comment>
<dbReference type="EMBL" id="JAELVQ010000002">
    <property type="protein sequence ID" value="MBJ6367131.1"/>
    <property type="molecule type" value="Genomic_DNA"/>
</dbReference>
<proteinExistence type="predicted"/>
<evidence type="ECO:0000256" key="4">
    <source>
        <dbReference type="SAM" id="MobiDB-lite"/>
    </source>
</evidence>
<dbReference type="SMART" id="SM00560">
    <property type="entry name" value="LamGL"/>
    <property type="match status" value="1"/>
</dbReference>
<dbReference type="GO" id="GO:0004553">
    <property type="term" value="F:hydrolase activity, hydrolyzing O-glycosyl compounds"/>
    <property type="evidence" value="ECO:0007669"/>
    <property type="project" value="UniProtKB-ARBA"/>
</dbReference>
<dbReference type="Pfam" id="PF02494">
    <property type="entry name" value="HYR"/>
    <property type="match status" value="2"/>
</dbReference>
<dbReference type="InterPro" id="IPR001791">
    <property type="entry name" value="Laminin_G"/>
</dbReference>
<dbReference type="InterPro" id="IPR013783">
    <property type="entry name" value="Ig-like_fold"/>
</dbReference>
<feature type="domain" description="HYR" evidence="6">
    <location>
        <begin position="341"/>
        <end position="424"/>
    </location>
</feature>
<dbReference type="PANTHER" id="PTHR24273:SF32">
    <property type="entry name" value="HYALIN"/>
    <property type="match status" value="1"/>
</dbReference>
<feature type="compositionally biased region" description="Polar residues" evidence="4">
    <location>
        <begin position="947"/>
        <end position="967"/>
    </location>
</feature>
<dbReference type="PROSITE" id="PS50825">
    <property type="entry name" value="HYR"/>
    <property type="match status" value="3"/>
</dbReference>
<dbReference type="InterPro" id="IPR006558">
    <property type="entry name" value="LamG-like"/>
</dbReference>
<evidence type="ECO:0000256" key="5">
    <source>
        <dbReference type="SAM" id="SignalP"/>
    </source>
</evidence>
<keyword evidence="8" id="KW-1185">Reference proteome</keyword>
<gene>
    <name evidence="7" type="ORF">JF259_03410</name>
</gene>
<dbReference type="InterPro" id="IPR026444">
    <property type="entry name" value="Secre_tail"/>
</dbReference>
<protein>
    <submittedName>
        <fullName evidence="7">HYR domain-containing protein</fullName>
    </submittedName>
</protein>
<organism evidence="7 8">
    <name type="scientific">Snuella sedimenti</name>
    <dbReference type="NCBI Taxonomy" id="2798802"/>
    <lineage>
        <taxon>Bacteria</taxon>
        <taxon>Pseudomonadati</taxon>
        <taxon>Bacteroidota</taxon>
        <taxon>Flavobacteriia</taxon>
        <taxon>Flavobacteriales</taxon>
        <taxon>Flavobacteriaceae</taxon>
        <taxon>Snuella</taxon>
    </lineage>
</organism>
<evidence type="ECO:0000256" key="3">
    <source>
        <dbReference type="ARBA" id="ARBA00023157"/>
    </source>
</evidence>